<keyword evidence="3" id="KW-1185">Reference proteome</keyword>
<feature type="region of interest" description="Disordered" evidence="1">
    <location>
        <begin position="175"/>
        <end position="208"/>
    </location>
</feature>
<proteinExistence type="predicted"/>
<evidence type="ECO:0000256" key="1">
    <source>
        <dbReference type="SAM" id="MobiDB-lite"/>
    </source>
</evidence>
<reference evidence="2" key="1">
    <citation type="submission" date="2022-10" db="EMBL/GenBank/DDBJ databases">
        <title>Culturing micro-colonial fungi from biological soil crusts in the Mojave desert and describing Neophaeococcomyces mojavensis, and introducing the new genera and species Taxawa tesnikishii.</title>
        <authorList>
            <person name="Kurbessoian T."/>
            <person name="Stajich J.E."/>
        </authorList>
    </citation>
    <scope>NUCLEOTIDE SEQUENCE</scope>
    <source>
        <strain evidence="2">TK_41</strain>
    </source>
</reference>
<sequence>MPNAYRPVVHPRSQDSDRSVLITTSDHVSNDSELEHNRSSQSEHNPDLAMLARQFDHLEGILSCPGVHEAMLNELIEMLDGLVPAHTLTLELIESAASTIEAASLHFGQPRSAAGDEEPASSDRNYPINRGYTTSCWLVSSTKSDPFHILDVDPEGNIWGNKENSKGILTLKDFDSTNADDKSRTGPQVWSKNSTSSAETGRTSDVAV</sequence>
<feature type="compositionally biased region" description="Basic and acidic residues" evidence="1">
    <location>
        <begin position="175"/>
        <end position="184"/>
    </location>
</feature>
<accession>A0AA39CPZ2</accession>
<feature type="compositionally biased region" description="Polar residues" evidence="1">
    <location>
        <begin position="185"/>
        <end position="208"/>
    </location>
</feature>
<gene>
    <name evidence="2" type="ORF">H2200_000065</name>
</gene>
<dbReference type="EMBL" id="JAPDRK010000001">
    <property type="protein sequence ID" value="KAJ9616347.1"/>
    <property type="molecule type" value="Genomic_DNA"/>
</dbReference>
<comment type="caution">
    <text evidence="2">The sequence shown here is derived from an EMBL/GenBank/DDBJ whole genome shotgun (WGS) entry which is preliminary data.</text>
</comment>
<dbReference type="AlphaFoldDB" id="A0AA39CPZ2"/>
<name>A0AA39CPZ2_9EURO</name>
<evidence type="ECO:0000313" key="3">
    <source>
        <dbReference type="Proteomes" id="UP001172673"/>
    </source>
</evidence>
<evidence type="ECO:0000313" key="2">
    <source>
        <dbReference type="EMBL" id="KAJ9616347.1"/>
    </source>
</evidence>
<protein>
    <submittedName>
        <fullName evidence="2">Uncharacterized protein</fullName>
    </submittedName>
</protein>
<organism evidence="2 3">
    <name type="scientific">Cladophialophora chaetospira</name>
    <dbReference type="NCBI Taxonomy" id="386627"/>
    <lineage>
        <taxon>Eukaryota</taxon>
        <taxon>Fungi</taxon>
        <taxon>Dikarya</taxon>
        <taxon>Ascomycota</taxon>
        <taxon>Pezizomycotina</taxon>
        <taxon>Eurotiomycetes</taxon>
        <taxon>Chaetothyriomycetidae</taxon>
        <taxon>Chaetothyriales</taxon>
        <taxon>Herpotrichiellaceae</taxon>
        <taxon>Cladophialophora</taxon>
    </lineage>
</organism>
<dbReference type="Proteomes" id="UP001172673">
    <property type="component" value="Unassembled WGS sequence"/>
</dbReference>